<evidence type="ECO:0000256" key="5">
    <source>
        <dbReference type="ARBA" id="ARBA00018569"/>
    </source>
</evidence>
<dbReference type="CDD" id="cd05247">
    <property type="entry name" value="UDP_G4E_1_SDR_e"/>
    <property type="match status" value="1"/>
</dbReference>
<evidence type="ECO:0000256" key="4">
    <source>
        <dbReference type="ARBA" id="ARBA00013189"/>
    </source>
</evidence>
<feature type="domain" description="NAD(P)-binding" evidence="9">
    <location>
        <begin position="4"/>
        <end position="321"/>
    </location>
</feature>
<dbReference type="Proteomes" id="UP000625804">
    <property type="component" value="Unassembled WGS sequence"/>
</dbReference>
<evidence type="ECO:0000256" key="1">
    <source>
        <dbReference type="ARBA" id="ARBA00000083"/>
    </source>
</evidence>
<dbReference type="AlphaFoldDB" id="A0A8J8GG18"/>
<dbReference type="GO" id="GO:0003978">
    <property type="term" value="F:UDP-glucose 4-epimerase activity"/>
    <property type="evidence" value="ECO:0007669"/>
    <property type="project" value="UniProtKB-UniRule"/>
</dbReference>
<keyword evidence="11" id="KW-1185">Reference proteome</keyword>
<comment type="catalytic activity">
    <reaction evidence="1 8">
        <text>UDP-alpha-D-glucose = UDP-alpha-D-galactose</text>
        <dbReference type="Rhea" id="RHEA:22168"/>
        <dbReference type="ChEBI" id="CHEBI:58885"/>
        <dbReference type="ChEBI" id="CHEBI:66914"/>
        <dbReference type="EC" id="5.1.3.2"/>
    </reaction>
</comment>
<comment type="similarity">
    <text evidence="3 8">Belongs to the NAD(P)-dependent epimerase/dehydratase family.</text>
</comment>
<dbReference type="UniPathway" id="UPA00214"/>
<dbReference type="EMBL" id="JABTTE010000020">
    <property type="protein sequence ID" value="NSL52707.1"/>
    <property type="molecule type" value="Genomic_DNA"/>
</dbReference>
<comment type="subunit">
    <text evidence="8">Homodimer.</text>
</comment>
<dbReference type="GO" id="GO:0005829">
    <property type="term" value="C:cytosol"/>
    <property type="evidence" value="ECO:0007669"/>
    <property type="project" value="TreeGrafter"/>
</dbReference>
<dbReference type="PANTHER" id="PTHR43725">
    <property type="entry name" value="UDP-GLUCOSE 4-EPIMERASE"/>
    <property type="match status" value="1"/>
</dbReference>
<dbReference type="RefSeq" id="WP_173731912.1">
    <property type="nucleotide sequence ID" value="NZ_JABTTE010000020.1"/>
</dbReference>
<dbReference type="GO" id="GO:0006012">
    <property type="term" value="P:galactose metabolic process"/>
    <property type="evidence" value="ECO:0007669"/>
    <property type="project" value="UniProtKB-UniPathway"/>
</dbReference>
<keyword evidence="6 8" id="KW-0520">NAD</keyword>
<accession>A0A8J8GG18</accession>
<gene>
    <name evidence="10" type="primary">galE</name>
    <name evidence="10" type="ORF">HR057_13180</name>
</gene>
<dbReference type="Gene3D" id="3.90.25.10">
    <property type="entry name" value="UDP-galactose 4-epimerase, domain 1"/>
    <property type="match status" value="1"/>
</dbReference>
<dbReference type="EC" id="5.1.3.2" evidence="4 8"/>
<dbReference type="FunFam" id="3.40.50.720:FF:000040">
    <property type="entry name" value="UDP-glucose 4-epimerase"/>
    <property type="match status" value="1"/>
</dbReference>
<comment type="pathway">
    <text evidence="8">Carbohydrate metabolism; galactose metabolism.</text>
</comment>
<comment type="cofactor">
    <cofactor evidence="2 8">
        <name>NAD(+)</name>
        <dbReference type="ChEBI" id="CHEBI:57540"/>
    </cofactor>
</comment>
<evidence type="ECO:0000256" key="6">
    <source>
        <dbReference type="ARBA" id="ARBA00023027"/>
    </source>
</evidence>
<dbReference type="InterPro" id="IPR036291">
    <property type="entry name" value="NAD(P)-bd_dom_sf"/>
</dbReference>
<sequence length="341" mass="37542">MAILVTGGAGYIGSHTCVELLEAGYDIVVVDNLSNSKVESLNRVKEITGKDFPFYKIDLLDKAQLEVVFSEHQIDAVIHFAGLKAVGESVQIPLHYYHNNITGTLVLCEVMQASDVKKIVFSSSATVYGLPERVPISEDFPLGATNPYGRTKLMIEEILRDLYQSDNRWSISLLRYFNPIGAHESGRIGEDPNGIPNNLMPYITQVAVGKLPELRVFGSDYPTVDGTGVRDYIHVVDLAKGHLKALEKVLAGTGIDAYNLGTGKGYSVLEVVAAFEKASGRKIPYKLVERRPGDIASCYADPTKAKKELGWAAEKGIDEMCVDSWRWQKNNPNGYETEAKV</sequence>
<reference evidence="10" key="1">
    <citation type="submission" date="2020-06" db="EMBL/GenBank/DDBJ databases">
        <title>A novel thermopfilic bacterium from Erzurum, Turkey.</title>
        <authorList>
            <person name="Adiguzel A."/>
            <person name="Ay H."/>
            <person name="Baltaci M.O."/>
        </authorList>
    </citation>
    <scope>NUCLEOTIDE SEQUENCE</scope>
    <source>
        <strain evidence="10">P2</strain>
    </source>
</reference>
<dbReference type="PRINTS" id="PR01713">
    <property type="entry name" value="NUCEPIMERASE"/>
</dbReference>
<dbReference type="InterPro" id="IPR016040">
    <property type="entry name" value="NAD(P)-bd_dom"/>
</dbReference>
<keyword evidence="8" id="KW-0119">Carbohydrate metabolism</keyword>
<evidence type="ECO:0000259" key="9">
    <source>
        <dbReference type="Pfam" id="PF16363"/>
    </source>
</evidence>
<dbReference type="PANTHER" id="PTHR43725:SF47">
    <property type="entry name" value="UDP-GLUCOSE 4-EPIMERASE"/>
    <property type="match status" value="1"/>
</dbReference>
<dbReference type="Pfam" id="PF16363">
    <property type="entry name" value="GDP_Man_Dehyd"/>
    <property type="match status" value="1"/>
</dbReference>
<evidence type="ECO:0000256" key="7">
    <source>
        <dbReference type="ARBA" id="ARBA00023235"/>
    </source>
</evidence>
<evidence type="ECO:0000256" key="3">
    <source>
        <dbReference type="ARBA" id="ARBA00007637"/>
    </source>
</evidence>
<dbReference type="SUPFAM" id="SSF51735">
    <property type="entry name" value="NAD(P)-binding Rossmann-fold domains"/>
    <property type="match status" value="1"/>
</dbReference>
<evidence type="ECO:0000313" key="10">
    <source>
        <dbReference type="EMBL" id="NSL52707.1"/>
    </source>
</evidence>
<evidence type="ECO:0000256" key="2">
    <source>
        <dbReference type="ARBA" id="ARBA00001911"/>
    </source>
</evidence>
<evidence type="ECO:0000256" key="8">
    <source>
        <dbReference type="RuleBase" id="RU366046"/>
    </source>
</evidence>
<protein>
    <recommendedName>
        <fullName evidence="5 8">UDP-glucose 4-epimerase</fullName>
        <ecNumber evidence="4 8">5.1.3.2</ecNumber>
    </recommendedName>
</protein>
<evidence type="ECO:0000313" key="11">
    <source>
        <dbReference type="Proteomes" id="UP000625804"/>
    </source>
</evidence>
<dbReference type="NCBIfam" id="TIGR01179">
    <property type="entry name" value="galE"/>
    <property type="match status" value="1"/>
</dbReference>
<proteinExistence type="inferred from homology"/>
<name>A0A8J8GG18_9BACI</name>
<dbReference type="NCBIfam" id="NF007956">
    <property type="entry name" value="PRK10675.1"/>
    <property type="match status" value="1"/>
</dbReference>
<organism evidence="10 11">
    <name type="scientific">Calidifontibacillus erzurumensis</name>
    <dbReference type="NCBI Taxonomy" id="2741433"/>
    <lineage>
        <taxon>Bacteria</taxon>
        <taxon>Bacillati</taxon>
        <taxon>Bacillota</taxon>
        <taxon>Bacilli</taxon>
        <taxon>Bacillales</taxon>
        <taxon>Bacillaceae</taxon>
        <taxon>Calidifontibacillus/Schinkia group</taxon>
        <taxon>Calidifontibacillus</taxon>
    </lineage>
</organism>
<dbReference type="Gene3D" id="3.40.50.720">
    <property type="entry name" value="NAD(P)-binding Rossmann-like Domain"/>
    <property type="match status" value="1"/>
</dbReference>
<comment type="caution">
    <text evidence="10">The sequence shown here is derived from an EMBL/GenBank/DDBJ whole genome shotgun (WGS) entry which is preliminary data.</text>
</comment>
<keyword evidence="7 8" id="KW-0413">Isomerase</keyword>
<dbReference type="InterPro" id="IPR005886">
    <property type="entry name" value="UDP_G4E"/>
</dbReference>